<keyword evidence="5" id="KW-0998">Cell outer membrane</keyword>
<evidence type="ECO:0000256" key="1">
    <source>
        <dbReference type="ARBA" id="ARBA00004442"/>
    </source>
</evidence>
<evidence type="ECO:0000256" key="4">
    <source>
        <dbReference type="ARBA" id="ARBA00023136"/>
    </source>
</evidence>
<feature type="domain" description="SusD-like N-terminal" evidence="7">
    <location>
        <begin position="97"/>
        <end position="222"/>
    </location>
</feature>
<dbReference type="PROSITE" id="PS51257">
    <property type="entry name" value="PROKAR_LIPOPROTEIN"/>
    <property type="match status" value="1"/>
</dbReference>
<comment type="similarity">
    <text evidence="2">Belongs to the SusD family.</text>
</comment>
<dbReference type="AlphaFoldDB" id="A0A7X8XW83"/>
<comment type="caution">
    <text evidence="8">The sequence shown here is derived from an EMBL/GenBank/DDBJ whole genome shotgun (WGS) entry which is preliminary data.</text>
</comment>
<feature type="domain" description="RagB/SusD" evidence="6">
    <location>
        <begin position="314"/>
        <end position="550"/>
    </location>
</feature>
<dbReference type="InterPro" id="IPR033985">
    <property type="entry name" value="SusD-like_N"/>
</dbReference>
<name>A0A7X8XW83_9BACT</name>
<dbReference type="InterPro" id="IPR012944">
    <property type="entry name" value="SusD_RagB_dom"/>
</dbReference>
<dbReference type="InterPro" id="IPR011990">
    <property type="entry name" value="TPR-like_helical_dom_sf"/>
</dbReference>
<evidence type="ECO:0000313" key="8">
    <source>
        <dbReference type="EMBL" id="NLR91835.1"/>
    </source>
</evidence>
<dbReference type="Gene3D" id="1.25.40.390">
    <property type="match status" value="1"/>
</dbReference>
<dbReference type="RefSeq" id="WP_211093271.1">
    <property type="nucleotide sequence ID" value="NZ_JABAIL010000003.1"/>
</dbReference>
<evidence type="ECO:0000259" key="6">
    <source>
        <dbReference type="Pfam" id="PF07980"/>
    </source>
</evidence>
<dbReference type="CDD" id="cd08977">
    <property type="entry name" value="SusD"/>
    <property type="match status" value="1"/>
</dbReference>
<protein>
    <submittedName>
        <fullName evidence="8">RagB/SusD family nutrient uptake outer membrane protein</fullName>
    </submittedName>
</protein>
<gene>
    <name evidence="8" type="ORF">HGP29_11485</name>
</gene>
<evidence type="ECO:0000259" key="7">
    <source>
        <dbReference type="Pfam" id="PF14322"/>
    </source>
</evidence>
<reference evidence="8 9" key="1">
    <citation type="submission" date="2020-04" db="EMBL/GenBank/DDBJ databases">
        <title>Flammeovirga sp. SR4, a novel species isolated from seawater.</title>
        <authorList>
            <person name="Wang X."/>
        </authorList>
    </citation>
    <scope>NUCLEOTIDE SEQUENCE [LARGE SCALE GENOMIC DNA]</scope>
    <source>
        <strain evidence="8 9">SR4</strain>
    </source>
</reference>
<dbReference type="Pfam" id="PF14322">
    <property type="entry name" value="SusD-like_3"/>
    <property type="match status" value="1"/>
</dbReference>
<evidence type="ECO:0000313" key="9">
    <source>
        <dbReference type="Proteomes" id="UP000585050"/>
    </source>
</evidence>
<dbReference type="Proteomes" id="UP000585050">
    <property type="component" value="Unassembled WGS sequence"/>
</dbReference>
<evidence type="ECO:0000256" key="2">
    <source>
        <dbReference type="ARBA" id="ARBA00006275"/>
    </source>
</evidence>
<dbReference type="GO" id="GO:0009279">
    <property type="term" value="C:cell outer membrane"/>
    <property type="evidence" value="ECO:0007669"/>
    <property type="project" value="UniProtKB-SubCell"/>
</dbReference>
<proteinExistence type="inferred from homology"/>
<organism evidence="8 9">
    <name type="scientific">Flammeovirga agarivorans</name>
    <dbReference type="NCBI Taxonomy" id="2726742"/>
    <lineage>
        <taxon>Bacteria</taxon>
        <taxon>Pseudomonadati</taxon>
        <taxon>Bacteroidota</taxon>
        <taxon>Cytophagia</taxon>
        <taxon>Cytophagales</taxon>
        <taxon>Flammeovirgaceae</taxon>
        <taxon>Flammeovirga</taxon>
    </lineage>
</organism>
<dbReference type="Pfam" id="PF07980">
    <property type="entry name" value="SusD_RagB"/>
    <property type="match status" value="1"/>
</dbReference>
<keyword evidence="4" id="KW-0472">Membrane</keyword>
<accession>A0A7X8XW83</accession>
<keyword evidence="3" id="KW-0732">Signal</keyword>
<evidence type="ECO:0000256" key="5">
    <source>
        <dbReference type="ARBA" id="ARBA00023237"/>
    </source>
</evidence>
<dbReference type="EMBL" id="JABAIL010000003">
    <property type="protein sequence ID" value="NLR91835.1"/>
    <property type="molecule type" value="Genomic_DNA"/>
</dbReference>
<evidence type="ECO:0000256" key="3">
    <source>
        <dbReference type="ARBA" id="ARBA00022729"/>
    </source>
</evidence>
<keyword evidence="9" id="KW-1185">Reference proteome</keyword>
<dbReference type="SUPFAM" id="SSF48452">
    <property type="entry name" value="TPR-like"/>
    <property type="match status" value="1"/>
</dbReference>
<sequence length="550" mass="63521">MKNLLKINISLLIAFTLFGCQDWFDIENKNTIEEREFWQNEEEAFMGLMAAYSGLQNHGSMGGNSAAQMPTRSDIGRPSIWNDQYVELSKLLFNDNTSIVKLKWADLYTTVFRTNQILDQVPDIIDMEEDAKELCLAEAHFIRGICYYWLYSTYNHGSIILHTTVAKGKDEIAQPLSAKEDVLALIISDLTYAQERLPETWDDIYKGRATWGAATAFLGQVYINEHEYVKAQDEFAKIIERDDLYQLTPEIGWNFDKDHEFNSESIFEVSFSDTQKPNGGGVIVDGPSGTEGTRRGVYLAPSGANGSRLSMPSYWITMLFQNDEMDPTDPRNDGLTHSIRSQYSIVMADDDYEYYQKHPTDVHGTFKNKESSYLRKFQNWWDEYEAIGTKTISGINERVIRLADVYLLYAECLIQNNGDGGTFEAVHYINRIRTRSAVMPLDHNEYNTAEKLMEHIMYVERPLELMFEGHDTRWVDMRRWGVIKEQYDRLAKKKYYMSKKILFELPEDATEGPKGEEVLQEFQDASASYTPDYHNYFPIPIDELLSNPNL</sequence>
<comment type="subcellular location">
    <subcellularLocation>
        <location evidence="1">Cell outer membrane</location>
    </subcellularLocation>
</comment>